<sequence>MNTVVEETAETKSVRVTRRVAKPLEKVWAALMQPHGQEALLGKGGQLGSKGVDWASTDGPHGVTRSFHPMEQIRFSWHEAEGSPRSLVDLKMRPVEGGTELDLTHELLEDGYTPDSLSERWEAALQRLDDQA</sequence>
<name>A0ABP9F6Q4_9ACTN</name>
<evidence type="ECO:0000256" key="1">
    <source>
        <dbReference type="ARBA" id="ARBA00006817"/>
    </source>
</evidence>
<dbReference type="EMBL" id="BAABLV010000017">
    <property type="protein sequence ID" value="GAA4894685.1"/>
    <property type="molecule type" value="Genomic_DNA"/>
</dbReference>
<dbReference type="Proteomes" id="UP001501521">
    <property type="component" value="Unassembled WGS sequence"/>
</dbReference>
<feature type="domain" description="Activator of Hsp90 ATPase homologue 1/2-like C-terminal" evidence="2">
    <location>
        <begin position="23"/>
        <end position="129"/>
    </location>
</feature>
<organism evidence="3 4">
    <name type="scientific">Tessaracoccus lubricantis</name>
    <dbReference type="NCBI Taxonomy" id="545543"/>
    <lineage>
        <taxon>Bacteria</taxon>
        <taxon>Bacillati</taxon>
        <taxon>Actinomycetota</taxon>
        <taxon>Actinomycetes</taxon>
        <taxon>Propionibacteriales</taxon>
        <taxon>Propionibacteriaceae</taxon>
        <taxon>Tessaracoccus</taxon>
    </lineage>
</organism>
<protein>
    <recommendedName>
        <fullName evidence="2">Activator of Hsp90 ATPase homologue 1/2-like C-terminal domain-containing protein</fullName>
    </recommendedName>
</protein>
<dbReference type="Pfam" id="PF08327">
    <property type="entry name" value="AHSA1"/>
    <property type="match status" value="1"/>
</dbReference>
<comment type="caution">
    <text evidence="3">The sequence shown here is derived from an EMBL/GenBank/DDBJ whole genome shotgun (WGS) entry which is preliminary data.</text>
</comment>
<reference evidence="4" key="1">
    <citation type="journal article" date="2019" name="Int. J. Syst. Evol. Microbiol.">
        <title>The Global Catalogue of Microorganisms (GCM) 10K type strain sequencing project: providing services to taxonomists for standard genome sequencing and annotation.</title>
        <authorList>
            <consortium name="The Broad Institute Genomics Platform"/>
            <consortium name="The Broad Institute Genome Sequencing Center for Infectious Disease"/>
            <person name="Wu L."/>
            <person name="Ma J."/>
        </authorList>
    </citation>
    <scope>NUCLEOTIDE SEQUENCE [LARGE SCALE GENOMIC DNA]</scope>
    <source>
        <strain evidence="4">JCM 19125</strain>
    </source>
</reference>
<keyword evidence="4" id="KW-1185">Reference proteome</keyword>
<evidence type="ECO:0000313" key="4">
    <source>
        <dbReference type="Proteomes" id="UP001501521"/>
    </source>
</evidence>
<accession>A0ABP9F6Q4</accession>
<dbReference type="SUPFAM" id="SSF55961">
    <property type="entry name" value="Bet v1-like"/>
    <property type="match status" value="1"/>
</dbReference>
<dbReference type="Gene3D" id="3.30.530.20">
    <property type="match status" value="1"/>
</dbReference>
<evidence type="ECO:0000259" key="2">
    <source>
        <dbReference type="Pfam" id="PF08327"/>
    </source>
</evidence>
<comment type="similarity">
    <text evidence="1">Belongs to the AHA1 family.</text>
</comment>
<gene>
    <name evidence="3" type="ORF">GCM10025789_10010</name>
</gene>
<dbReference type="RefSeq" id="WP_345579893.1">
    <property type="nucleotide sequence ID" value="NZ_BAABLV010000017.1"/>
</dbReference>
<evidence type="ECO:0000313" key="3">
    <source>
        <dbReference type="EMBL" id="GAA4894685.1"/>
    </source>
</evidence>
<dbReference type="InterPro" id="IPR013538">
    <property type="entry name" value="ASHA1/2-like_C"/>
</dbReference>
<proteinExistence type="inferred from homology"/>
<dbReference type="InterPro" id="IPR023393">
    <property type="entry name" value="START-like_dom_sf"/>
</dbReference>